<dbReference type="Proteomes" id="UP001219525">
    <property type="component" value="Unassembled WGS sequence"/>
</dbReference>
<evidence type="ECO:0000256" key="1">
    <source>
        <dbReference type="SAM" id="MobiDB-lite"/>
    </source>
</evidence>
<evidence type="ECO:0000313" key="2">
    <source>
        <dbReference type="EMBL" id="KAJ7208514.1"/>
    </source>
</evidence>
<comment type="caution">
    <text evidence="2">The sequence shown here is derived from an EMBL/GenBank/DDBJ whole genome shotgun (WGS) entry which is preliminary data.</text>
</comment>
<dbReference type="AlphaFoldDB" id="A0AAD6VJ48"/>
<feature type="region of interest" description="Disordered" evidence="1">
    <location>
        <begin position="70"/>
        <end position="93"/>
    </location>
</feature>
<feature type="non-terminal residue" evidence="2">
    <location>
        <position position="130"/>
    </location>
</feature>
<keyword evidence="3" id="KW-1185">Reference proteome</keyword>
<sequence>MIRAVLTRWNTVFDVIVRGLELQIALDRLCTTSTGRVSIKKLLLSNEEWQIMYQLQAVLKVMRRFVSRQTSSPASSNPFFVHPKAPKPTRAHPKQRATFNIVRMAAVAGLGILDKYYTKTDDSVMYRLAM</sequence>
<evidence type="ECO:0000313" key="3">
    <source>
        <dbReference type="Proteomes" id="UP001219525"/>
    </source>
</evidence>
<organism evidence="2 3">
    <name type="scientific">Mycena pura</name>
    <dbReference type="NCBI Taxonomy" id="153505"/>
    <lineage>
        <taxon>Eukaryota</taxon>
        <taxon>Fungi</taxon>
        <taxon>Dikarya</taxon>
        <taxon>Basidiomycota</taxon>
        <taxon>Agaricomycotina</taxon>
        <taxon>Agaricomycetes</taxon>
        <taxon>Agaricomycetidae</taxon>
        <taxon>Agaricales</taxon>
        <taxon>Marasmiineae</taxon>
        <taxon>Mycenaceae</taxon>
        <taxon>Mycena</taxon>
    </lineage>
</organism>
<proteinExistence type="predicted"/>
<reference evidence="2" key="1">
    <citation type="submission" date="2023-03" db="EMBL/GenBank/DDBJ databases">
        <title>Massive genome expansion in bonnet fungi (Mycena s.s.) driven by repeated elements and novel gene families across ecological guilds.</title>
        <authorList>
            <consortium name="Lawrence Berkeley National Laboratory"/>
            <person name="Harder C.B."/>
            <person name="Miyauchi S."/>
            <person name="Viragh M."/>
            <person name="Kuo A."/>
            <person name="Thoen E."/>
            <person name="Andreopoulos B."/>
            <person name="Lu D."/>
            <person name="Skrede I."/>
            <person name="Drula E."/>
            <person name="Henrissat B."/>
            <person name="Morin E."/>
            <person name="Kohler A."/>
            <person name="Barry K."/>
            <person name="LaButti K."/>
            <person name="Morin E."/>
            <person name="Salamov A."/>
            <person name="Lipzen A."/>
            <person name="Mereny Z."/>
            <person name="Hegedus B."/>
            <person name="Baldrian P."/>
            <person name="Stursova M."/>
            <person name="Weitz H."/>
            <person name="Taylor A."/>
            <person name="Grigoriev I.V."/>
            <person name="Nagy L.G."/>
            <person name="Martin F."/>
            <person name="Kauserud H."/>
        </authorList>
    </citation>
    <scope>NUCLEOTIDE SEQUENCE</scope>
    <source>
        <strain evidence="2">9144</strain>
    </source>
</reference>
<dbReference type="EMBL" id="JARJCW010000033">
    <property type="protein sequence ID" value="KAJ7208514.1"/>
    <property type="molecule type" value="Genomic_DNA"/>
</dbReference>
<gene>
    <name evidence="2" type="ORF">GGX14DRAFT_365184</name>
</gene>
<feature type="compositionally biased region" description="Basic residues" evidence="1">
    <location>
        <begin position="84"/>
        <end position="93"/>
    </location>
</feature>
<name>A0AAD6VJ48_9AGAR</name>
<protein>
    <submittedName>
        <fullName evidence="2">Uncharacterized protein</fullName>
    </submittedName>
</protein>
<accession>A0AAD6VJ48</accession>